<name>A0A1V2GZI6_9PROT</name>
<organism evidence="1 2">
    <name type="scientific">Teichococcus deserti</name>
    <dbReference type="NCBI Taxonomy" id="1817963"/>
    <lineage>
        <taxon>Bacteria</taxon>
        <taxon>Pseudomonadati</taxon>
        <taxon>Pseudomonadota</taxon>
        <taxon>Alphaproteobacteria</taxon>
        <taxon>Acetobacterales</taxon>
        <taxon>Roseomonadaceae</taxon>
        <taxon>Roseomonas</taxon>
    </lineage>
</organism>
<evidence type="ECO:0000313" key="1">
    <source>
        <dbReference type="EMBL" id="ONG50092.1"/>
    </source>
</evidence>
<dbReference type="InterPro" id="IPR023214">
    <property type="entry name" value="HAD_sf"/>
</dbReference>
<dbReference type="SUPFAM" id="SSF56784">
    <property type="entry name" value="HAD-like"/>
    <property type="match status" value="1"/>
</dbReference>
<evidence type="ECO:0008006" key="3">
    <source>
        <dbReference type="Google" id="ProtNLM"/>
    </source>
</evidence>
<sequence length="242" mass="24785">MLERAMDERMLQARGVLLDLDGTLMAGGQALPGAAAALRRLGARCAIVSNDAEHTPAELAAKLRAAGLAMEESRILLAGALAVDSLSRERPGCRVLMLTSPSLIGHARAQGLRPASGEADAVILGRDRTFTYEKLQAAARAVRGGALLVVCNPDLTHPGPGGAVVPETGALLAALLACTGAVPYRVVGKPEPALFLAGMARLGSTAASTVMFGDNPATDGVGARRLGITFIEALPHKLAEAA</sequence>
<dbReference type="Proteomes" id="UP000188879">
    <property type="component" value="Unassembled WGS sequence"/>
</dbReference>
<protein>
    <recommendedName>
        <fullName evidence="3">Haloacid dehalogenase</fullName>
    </recommendedName>
</protein>
<dbReference type="Pfam" id="PF13344">
    <property type="entry name" value="Hydrolase_6"/>
    <property type="match status" value="1"/>
</dbReference>
<dbReference type="PANTHER" id="PTHR19288:SF46">
    <property type="entry name" value="HALOACID DEHALOGENASE-LIKE HYDROLASE DOMAIN-CONTAINING PROTEIN 2"/>
    <property type="match status" value="1"/>
</dbReference>
<accession>A0A1V2GZI6</accession>
<dbReference type="GO" id="GO:0016791">
    <property type="term" value="F:phosphatase activity"/>
    <property type="evidence" value="ECO:0007669"/>
    <property type="project" value="TreeGrafter"/>
</dbReference>
<reference evidence="1 2" key="1">
    <citation type="submission" date="2016-10" db="EMBL/GenBank/DDBJ databases">
        <title>Draft Genome sequence of Roseomonas sp. strain M3.</title>
        <authorList>
            <person name="Subhash Y."/>
            <person name="Lee S."/>
        </authorList>
    </citation>
    <scope>NUCLEOTIDE SEQUENCE [LARGE SCALE GENOMIC DNA]</scope>
    <source>
        <strain evidence="1 2">M3</strain>
    </source>
</reference>
<comment type="caution">
    <text evidence="1">The sequence shown here is derived from an EMBL/GenBank/DDBJ whole genome shotgun (WGS) entry which is preliminary data.</text>
</comment>
<dbReference type="Gene3D" id="3.40.50.1000">
    <property type="entry name" value="HAD superfamily/HAD-like"/>
    <property type="match status" value="2"/>
</dbReference>
<dbReference type="PANTHER" id="PTHR19288">
    <property type="entry name" value="4-NITROPHENYLPHOSPHATASE-RELATED"/>
    <property type="match status" value="1"/>
</dbReference>
<proteinExistence type="predicted"/>
<dbReference type="InterPro" id="IPR036412">
    <property type="entry name" value="HAD-like_sf"/>
</dbReference>
<keyword evidence="2" id="KW-1185">Reference proteome</keyword>
<dbReference type="EMBL" id="MLCO01000205">
    <property type="protein sequence ID" value="ONG50092.1"/>
    <property type="molecule type" value="Genomic_DNA"/>
</dbReference>
<dbReference type="NCBIfam" id="TIGR01460">
    <property type="entry name" value="HAD-SF-IIA"/>
    <property type="match status" value="1"/>
</dbReference>
<dbReference type="AlphaFoldDB" id="A0A1V2GZI6"/>
<gene>
    <name evidence="1" type="ORF">BKE38_19490</name>
</gene>
<dbReference type="InterPro" id="IPR006357">
    <property type="entry name" value="HAD-SF_hydro_IIA"/>
</dbReference>
<dbReference type="GO" id="GO:0005737">
    <property type="term" value="C:cytoplasm"/>
    <property type="evidence" value="ECO:0007669"/>
    <property type="project" value="TreeGrafter"/>
</dbReference>
<evidence type="ECO:0000313" key="2">
    <source>
        <dbReference type="Proteomes" id="UP000188879"/>
    </source>
</evidence>
<dbReference type="Pfam" id="PF13242">
    <property type="entry name" value="Hydrolase_like"/>
    <property type="match status" value="1"/>
</dbReference>